<feature type="domain" description="UspA" evidence="10">
    <location>
        <begin position="471"/>
        <end position="560"/>
    </location>
</feature>
<dbReference type="Gene3D" id="3.40.50.12370">
    <property type="match status" value="1"/>
</dbReference>
<dbReference type="SUPFAM" id="SSF52402">
    <property type="entry name" value="Adenine nucleotide alpha hydrolases-like"/>
    <property type="match status" value="2"/>
</dbReference>
<name>A0AAF1K9I6_9HYPH</name>
<dbReference type="GO" id="GO:0015297">
    <property type="term" value="F:antiporter activity"/>
    <property type="evidence" value="ECO:0007669"/>
    <property type="project" value="InterPro"/>
</dbReference>
<evidence type="ECO:0000259" key="11">
    <source>
        <dbReference type="Pfam" id="PF00999"/>
    </source>
</evidence>
<evidence type="ECO:0000256" key="1">
    <source>
        <dbReference type="ARBA" id="ARBA00004141"/>
    </source>
</evidence>
<gene>
    <name evidence="12" type="ORF">PR017_15295</name>
</gene>
<evidence type="ECO:0000256" key="4">
    <source>
        <dbReference type="ARBA" id="ARBA00022989"/>
    </source>
</evidence>
<sequence>MRFPRLSDLSRNRILQMAAAACFFLAPATAFAEEGAKGGASESLFLIQIVILVVVGRLLGEAMVRIGQPSIMGQIIGGIILGPSILGQIWPGAQAHIFPMSPEQKSMTDAVAQLGILFLLLLAGMETDLGLAKRLRRAALGVSLTGIAVPFAAGFALGQLIPVEFLPDASKRLVTSLFLGTALSISSVKIVASVVREMDFMRRNIGQLIVASAIIDDTVGWVIIAVTFSLAEKGAVDLPTLARAVIGTLAFMAFSFTIGRKLVFEIIRFTNDRFRSDLPVLSAIIAIMGGMAIITNAIGVHTVLGAFVAGILVGESPILTRQIDEQLRALTTALFMPVFFGLTGLHTDLSVLGDPSTLMLAVGLIVIASVGKFGGAFAGAKIGKFSNAEALALGCGMNARGSTEVIVATIGLSVGVLDERLFSVIVAMAVVTTMAMPPTLRWALARLPMRDEERERLKQEEFEERSFLQKFERILLAIDVSASSHLAARIAGHFAAVRKTPVTVLDIIGEDAPSAKPEAAGDSDPKAAVARAEEGAERVKAAADDAVATTTDPHQPETTDIHITTKIKDANLRKILGEGAEKGHDLLFIGVEPTVDPAGGFHEQLSVMTSAFRGTTAIVSSRGELPVDKNLRILVPISGTERSTRAAELAFVIAKATECQISVLYIREPQQIRSLPRVSDASNAHVAAFKKIDEIALYNGVKVRKIVQEGAAPELSILRHARKGDYNLIVLGVSRRAGERLSYGAIADTLLEAADRSFVFFETE</sequence>
<evidence type="ECO:0000256" key="2">
    <source>
        <dbReference type="ARBA" id="ARBA00022448"/>
    </source>
</evidence>
<reference evidence="12 13" key="1">
    <citation type="journal article" date="2018" name="Sci. Rep.">
        <title>Rhizobium tumorigenes sp. nov., a novel plant tumorigenic bacterium isolated from cane gall tumors on thornless blackberry.</title>
        <authorList>
            <person name="Kuzmanovi N."/>
            <person name="Smalla K."/>
            <person name="Gronow S."/>
            <person name="PuBawska J."/>
        </authorList>
    </citation>
    <scope>NUCLEOTIDE SEQUENCE [LARGE SCALE GENOMIC DNA]</scope>
    <source>
        <strain evidence="12 13">1078</strain>
    </source>
</reference>
<dbReference type="InterPro" id="IPR050794">
    <property type="entry name" value="CPA2_transporter"/>
</dbReference>
<dbReference type="InterPro" id="IPR014729">
    <property type="entry name" value="Rossmann-like_a/b/a_fold"/>
</dbReference>
<dbReference type="InterPro" id="IPR006153">
    <property type="entry name" value="Cation/H_exchanger_TM"/>
</dbReference>
<evidence type="ECO:0000313" key="12">
    <source>
        <dbReference type="EMBL" id="WFR95147.1"/>
    </source>
</evidence>
<feature type="transmembrane region" description="Helical" evidence="8">
    <location>
        <begin position="42"/>
        <end position="59"/>
    </location>
</feature>
<dbReference type="GO" id="GO:1902600">
    <property type="term" value="P:proton transmembrane transport"/>
    <property type="evidence" value="ECO:0007669"/>
    <property type="project" value="InterPro"/>
</dbReference>
<dbReference type="CDD" id="cd00293">
    <property type="entry name" value="USP-like"/>
    <property type="match status" value="1"/>
</dbReference>
<comment type="subcellular location">
    <subcellularLocation>
        <location evidence="1">Membrane</location>
        <topology evidence="1">Multi-pass membrane protein</topology>
    </subcellularLocation>
</comment>
<dbReference type="Gene3D" id="3.40.50.620">
    <property type="entry name" value="HUPs"/>
    <property type="match status" value="1"/>
</dbReference>
<evidence type="ECO:0000256" key="9">
    <source>
        <dbReference type="SAM" id="SignalP"/>
    </source>
</evidence>
<dbReference type="GO" id="GO:0016020">
    <property type="term" value="C:membrane"/>
    <property type="evidence" value="ECO:0007669"/>
    <property type="project" value="UniProtKB-SubCell"/>
</dbReference>
<keyword evidence="4 8" id="KW-1133">Transmembrane helix</keyword>
<organism evidence="12 13">
    <name type="scientific">Rhizobium tumorigenes</name>
    <dbReference type="NCBI Taxonomy" id="2041385"/>
    <lineage>
        <taxon>Bacteria</taxon>
        <taxon>Pseudomonadati</taxon>
        <taxon>Pseudomonadota</taxon>
        <taxon>Alphaproteobacteria</taxon>
        <taxon>Hyphomicrobiales</taxon>
        <taxon>Rhizobiaceae</taxon>
        <taxon>Rhizobium/Agrobacterium group</taxon>
        <taxon>Rhizobium</taxon>
    </lineage>
</organism>
<feature type="transmembrane region" description="Helical" evidence="8">
    <location>
        <begin position="240"/>
        <end position="258"/>
    </location>
</feature>
<dbReference type="PANTHER" id="PTHR32468:SF0">
    <property type="entry name" value="K(+)_H(+) ANTIPORTER 1"/>
    <property type="match status" value="1"/>
</dbReference>
<feature type="transmembrane region" description="Helical" evidence="8">
    <location>
        <begin position="71"/>
        <end position="90"/>
    </location>
</feature>
<protein>
    <submittedName>
        <fullName evidence="12">Cation:proton antiporter</fullName>
    </submittedName>
</protein>
<dbReference type="AlphaFoldDB" id="A0AAF1K9I6"/>
<feature type="transmembrane region" description="Helical" evidence="8">
    <location>
        <begin position="110"/>
        <end position="131"/>
    </location>
</feature>
<feature type="transmembrane region" description="Helical" evidence="8">
    <location>
        <begin position="421"/>
        <end position="444"/>
    </location>
</feature>
<keyword evidence="2" id="KW-0813">Transport</keyword>
<accession>A0AAF1K9I6</accession>
<feature type="region of interest" description="Disordered" evidence="7">
    <location>
        <begin position="513"/>
        <end position="535"/>
    </location>
</feature>
<dbReference type="Gene3D" id="1.20.1530.20">
    <property type="match status" value="1"/>
</dbReference>
<feature type="transmembrane region" description="Helical" evidence="8">
    <location>
        <begin position="278"/>
        <end position="298"/>
    </location>
</feature>
<dbReference type="Pfam" id="PF00999">
    <property type="entry name" value="Na_H_Exchanger"/>
    <property type="match status" value="1"/>
</dbReference>
<evidence type="ECO:0000313" key="13">
    <source>
        <dbReference type="Proteomes" id="UP000249499"/>
    </source>
</evidence>
<evidence type="ECO:0000256" key="5">
    <source>
        <dbReference type="ARBA" id="ARBA00023065"/>
    </source>
</evidence>
<feature type="domain" description="Cation/H+ exchanger transmembrane" evidence="11">
    <location>
        <begin position="57"/>
        <end position="444"/>
    </location>
</feature>
<dbReference type="Proteomes" id="UP000249499">
    <property type="component" value="Chromosome"/>
</dbReference>
<evidence type="ECO:0000259" key="10">
    <source>
        <dbReference type="Pfam" id="PF00582"/>
    </source>
</evidence>
<keyword evidence="13" id="KW-1185">Reference proteome</keyword>
<feature type="domain" description="UspA" evidence="10">
    <location>
        <begin position="632"/>
        <end position="755"/>
    </location>
</feature>
<evidence type="ECO:0000256" key="3">
    <source>
        <dbReference type="ARBA" id="ARBA00022692"/>
    </source>
</evidence>
<dbReference type="PANTHER" id="PTHR32468">
    <property type="entry name" value="CATION/H + ANTIPORTER"/>
    <property type="match status" value="1"/>
</dbReference>
<dbReference type="KEGG" id="rtu:PR017_15295"/>
<feature type="signal peptide" evidence="9">
    <location>
        <begin position="1"/>
        <end position="32"/>
    </location>
</feature>
<evidence type="ECO:0000256" key="8">
    <source>
        <dbReference type="SAM" id="Phobius"/>
    </source>
</evidence>
<reference evidence="13" key="2">
    <citation type="journal article" date="2023" name="MicrobiologyOpen">
        <title>Genomics of the tumorigenes clade of the family Rhizobiaceae and description of Rhizobium rhododendri sp. nov.</title>
        <authorList>
            <person name="Kuzmanovic N."/>
            <person name="diCenzo G.C."/>
            <person name="Bunk B."/>
            <person name="Sproeer C."/>
            <person name="Fruehling A."/>
            <person name="Neumann-Schaal M."/>
            <person name="Overmann J."/>
            <person name="Smalla K."/>
        </authorList>
    </citation>
    <scope>NUCLEOTIDE SEQUENCE [LARGE SCALE GENOMIC DNA]</scope>
    <source>
        <strain evidence="13">1078</strain>
    </source>
</reference>
<dbReference type="InterPro" id="IPR006016">
    <property type="entry name" value="UspA"/>
</dbReference>
<proteinExistence type="predicted"/>
<dbReference type="RefSeq" id="WP_240539118.1">
    <property type="nucleotide sequence ID" value="NZ_CP117255.1"/>
</dbReference>
<feature type="transmembrane region" description="Helical" evidence="8">
    <location>
        <begin position="207"/>
        <end position="228"/>
    </location>
</feature>
<keyword evidence="5" id="KW-0406">Ion transport</keyword>
<evidence type="ECO:0000256" key="7">
    <source>
        <dbReference type="SAM" id="MobiDB-lite"/>
    </source>
</evidence>
<evidence type="ECO:0000256" key="6">
    <source>
        <dbReference type="ARBA" id="ARBA00023136"/>
    </source>
</evidence>
<feature type="transmembrane region" description="Helical" evidence="8">
    <location>
        <begin position="358"/>
        <end position="378"/>
    </location>
</feature>
<dbReference type="InterPro" id="IPR038770">
    <property type="entry name" value="Na+/solute_symporter_sf"/>
</dbReference>
<dbReference type="Pfam" id="PF00582">
    <property type="entry name" value="Usp"/>
    <property type="match status" value="2"/>
</dbReference>
<feature type="chain" id="PRO_5042266945" evidence="9">
    <location>
        <begin position="33"/>
        <end position="764"/>
    </location>
</feature>
<keyword evidence="6 8" id="KW-0472">Membrane</keyword>
<dbReference type="EMBL" id="CP117255">
    <property type="protein sequence ID" value="WFR95147.1"/>
    <property type="molecule type" value="Genomic_DNA"/>
</dbReference>
<keyword evidence="9" id="KW-0732">Signal</keyword>
<feature type="transmembrane region" description="Helical" evidence="8">
    <location>
        <begin position="138"/>
        <end position="161"/>
    </location>
</feature>
<feature type="transmembrane region" description="Helical" evidence="8">
    <location>
        <begin position="173"/>
        <end position="195"/>
    </location>
</feature>
<keyword evidence="3 8" id="KW-0812">Transmembrane</keyword>